<gene>
    <name evidence="1" type="ORF">SAMN04488108_0806</name>
</gene>
<dbReference type="RefSeq" id="WP_073570436.1">
    <property type="nucleotide sequence ID" value="NZ_FRXN01000001.1"/>
</dbReference>
<dbReference type="STRING" id="1073327.SAMN04488108_0806"/>
<accession>A0A1M7Z690</accession>
<protein>
    <submittedName>
        <fullName evidence="1">Uncharacterized conserved protein YehS, DUF1456 family</fullName>
    </submittedName>
</protein>
<evidence type="ECO:0000313" key="2">
    <source>
        <dbReference type="Proteomes" id="UP000184609"/>
    </source>
</evidence>
<dbReference type="EMBL" id="FRXN01000001">
    <property type="protein sequence ID" value="SHO60453.1"/>
    <property type="molecule type" value="Genomic_DNA"/>
</dbReference>
<dbReference type="PANTHER" id="PTHR37805:SF1">
    <property type="entry name" value="CYTOPLASMIC PROTEIN"/>
    <property type="match status" value="1"/>
</dbReference>
<keyword evidence="2" id="KW-1185">Reference proteome</keyword>
<name>A0A1M7Z690_9BACT</name>
<dbReference type="Proteomes" id="UP000184609">
    <property type="component" value="Unassembled WGS sequence"/>
</dbReference>
<dbReference type="AlphaFoldDB" id="A0A1M7Z690"/>
<organism evidence="1 2">
    <name type="scientific">Algoriphagus zhangzhouensis</name>
    <dbReference type="NCBI Taxonomy" id="1073327"/>
    <lineage>
        <taxon>Bacteria</taxon>
        <taxon>Pseudomonadati</taxon>
        <taxon>Bacteroidota</taxon>
        <taxon>Cytophagia</taxon>
        <taxon>Cytophagales</taxon>
        <taxon>Cyclobacteriaceae</taxon>
        <taxon>Algoriphagus</taxon>
    </lineage>
</organism>
<evidence type="ECO:0000313" key="1">
    <source>
        <dbReference type="EMBL" id="SHO60453.1"/>
    </source>
</evidence>
<dbReference type="PANTHER" id="PTHR37805">
    <property type="entry name" value="CYTOPLASMIC PROTEIN-RELATED"/>
    <property type="match status" value="1"/>
</dbReference>
<proteinExistence type="predicted"/>
<dbReference type="OrthoDB" id="9788465at2"/>
<dbReference type="Pfam" id="PF07308">
    <property type="entry name" value="DUF1456"/>
    <property type="match status" value="2"/>
</dbReference>
<sequence length="152" mass="17939">MSNNDILKTLRYSFDFNDFVMIDLFHKGGMEVSRELVSNWLKNEEDPAYQKIIDKELASFLNGLIILKRGKKGENPPVAEKSLNNNMILRKLKIALSMQDTDMLEVFELRKFRISKHELSAFFRKPDQHQYRECKDQILRNFLMGLQLKLRG</sequence>
<reference evidence="2" key="1">
    <citation type="submission" date="2016-12" db="EMBL/GenBank/DDBJ databases">
        <authorList>
            <person name="Varghese N."/>
            <person name="Submissions S."/>
        </authorList>
    </citation>
    <scope>NUCLEOTIDE SEQUENCE [LARGE SCALE GENOMIC DNA]</scope>
    <source>
        <strain evidence="2">DSM 25035</strain>
    </source>
</reference>
<dbReference type="InterPro" id="IPR009921">
    <property type="entry name" value="YehS-like"/>
</dbReference>